<gene>
    <name evidence="2" type="ORF">SAMN02745671_02037</name>
</gene>
<dbReference type="AlphaFoldDB" id="A0A1M6EWD8"/>
<feature type="region of interest" description="Disordered" evidence="1">
    <location>
        <begin position="1"/>
        <end position="48"/>
    </location>
</feature>
<dbReference type="InterPro" id="IPR024042">
    <property type="entry name" value="TM1646-like_dom_sf"/>
</dbReference>
<dbReference type="Pfam" id="PF03885">
    <property type="entry name" value="DUF327"/>
    <property type="match status" value="1"/>
</dbReference>
<dbReference type="InterPro" id="IPR005585">
    <property type="entry name" value="DUF327"/>
</dbReference>
<evidence type="ECO:0000313" key="2">
    <source>
        <dbReference type="EMBL" id="SHI89730.1"/>
    </source>
</evidence>
<reference evidence="2 3" key="1">
    <citation type="submission" date="2016-11" db="EMBL/GenBank/DDBJ databases">
        <authorList>
            <person name="Jaros S."/>
            <person name="Januszkiewicz K."/>
            <person name="Wedrychowicz H."/>
        </authorList>
    </citation>
    <scope>NUCLEOTIDE SEQUENCE [LARGE SCALE GENOMIC DNA]</scope>
    <source>
        <strain evidence="2 3">DSM 3074</strain>
    </source>
</reference>
<organism evidence="2 3">
    <name type="scientific">Anaerovibrio lipolyticus DSM 3074</name>
    <dbReference type="NCBI Taxonomy" id="1120997"/>
    <lineage>
        <taxon>Bacteria</taxon>
        <taxon>Bacillati</taxon>
        <taxon>Bacillota</taxon>
        <taxon>Negativicutes</taxon>
        <taxon>Selenomonadales</taxon>
        <taxon>Selenomonadaceae</taxon>
        <taxon>Anaerovibrio</taxon>
    </lineage>
</organism>
<dbReference type="EMBL" id="FQYW01000017">
    <property type="protein sequence ID" value="SHI89730.1"/>
    <property type="molecule type" value="Genomic_DNA"/>
</dbReference>
<dbReference type="Proteomes" id="UP000191240">
    <property type="component" value="Unassembled WGS sequence"/>
</dbReference>
<sequence>MKIEGLGTRGTMPAMGSSSNRKANAMESDFSSEFEDQRSSASHEQLQRLLDQIDEQGAKLTKTPTYDELIEYRSLIKNFVGTVVSQMYDVSTQSGWDRMGRQKVYTTVRKIDTELENMAEKIRLGQSDQLDVVASHDAIRGMLVDLYM</sequence>
<dbReference type="SUPFAM" id="SSF158397">
    <property type="entry name" value="TM1646-like"/>
    <property type="match status" value="1"/>
</dbReference>
<evidence type="ECO:0008006" key="4">
    <source>
        <dbReference type="Google" id="ProtNLM"/>
    </source>
</evidence>
<accession>A0A1M6EWD8</accession>
<dbReference type="OrthoDB" id="1680946at2"/>
<protein>
    <recommendedName>
        <fullName evidence="4">DUF327 domain-containing protein</fullName>
    </recommendedName>
</protein>
<proteinExistence type="predicted"/>
<name>A0A1M6EWD8_9FIRM</name>
<evidence type="ECO:0000313" key="3">
    <source>
        <dbReference type="Proteomes" id="UP000191240"/>
    </source>
</evidence>
<dbReference type="Gene3D" id="1.20.120.490">
    <property type="entry name" value="Hypothetical protein TM1646-like domain"/>
    <property type="match status" value="1"/>
</dbReference>
<evidence type="ECO:0000256" key="1">
    <source>
        <dbReference type="SAM" id="MobiDB-lite"/>
    </source>
</evidence>